<dbReference type="Proteomes" id="UP000016944">
    <property type="component" value="Plasmid IRBL74_p"/>
</dbReference>
<keyword evidence="4" id="KW-0614">Plasmid</keyword>
<dbReference type="FunFam" id="1.20.200.10:FF:000001">
    <property type="entry name" value="Fumarate hydratase, mitochondrial"/>
    <property type="match status" value="1"/>
</dbReference>
<dbReference type="GO" id="GO:0006531">
    <property type="term" value="P:aspartate metabolic process"/>
    <property type="evidence" value="ECO:0007669"/>
    <property type="project" value="TreeGrafter"/>
</dbReference>
<dbReference type="EMBL" id="HG518324">
    <property type="protein sequence ID" value="CDI11982.1"/>
    <property type="molecule type" value="Genomic_DNA"/>
</dbReference>
<dbReference type="GO" id="GO:0005829">
    <property type="term" value="C:cytosol"/>
    <property type="evidence" value="ECO:0007669"/>
    <property type="project" value="TreeGrafter"/>
</dbReference>
<dbReference type="Gene3D" id="1.10.275.10">
    <property type="entry name" value="Fumarase/aspartase (N-terminal domain)"/>
    <property type="match status" value="1"/>
</dbReference>
<dbReference type="InterPro" id="IPR008948">
    <property type="entry name" value="L-Aspartase-like"/>
</dbReference>
<dbReference type="EC" id="4.3.1.1" evidence="4"/>
<dbReference type="PANTHER" id="PTHR42696:SF2">
    <property type="entry name" value="ASPARTATE AMMONIA-LYASE"/>
    <property type="match status" value="1"/>
</dbReference>
<protein>
    <submittedName>
        <fullName evidence="4">Aspartate ammonia-lyase</fullName>
        <ecNumber evidence="4">4.3.1.1</ecNumber>
    </submittedName>
</protein>
<dbReference type="PRINTS" id="PR00145">
    <property type="entry name" value="ARGSUCLYASE"/>
</dbReference>
<dbReference type="InterPro" id="IPR018951">
    <property type="entry name" value="Fumarase_C_C"/>
</dbReference>
<dbReference type="PANTHER" id="PTHR42696">
    <property type="entry name" value="ASPARTATE AMMONIA-LYASE"/>
    <property type="match status" value="1"/>
</dbReference>
<geneLocation type="plasmid" evidence="4 5">
    <name>IRBL74_p</name>
</geneLocation>
<feature type="domain" description="Fumarase C C-terminal" evidence="3">
    <location>
        <begin position="414"/>
        <end position="460"/>
    </location>
</feature>
<dbReference type="PRINTS" id="PR00149">
    <property type="entry name" value="FUMRATELYASE"/>
</dbReference>
<dbReference type="FunFam" id="1.10.275.10:FF:000001">
    <property type="entry name" value="Fumarate hydratase, mitochondrial"/>
    <property type="match status" value="1"/>
</dbReference>
<evidence type="ECO:0000259" key="2">
    <source>
        <dbReference type="Pfam" id="PF00206"/>
    </source>
</evidence>
<dbReference type="InterPro" id="IPR022761">
    <property type="entry name" value="Fumarate_lyase_N"/>
</dbReference>
<proteinExistence type="predicted"/>
<dbReference type="HOGENOM" id="CLU_021594_4_1_5"/>
<accession>U4Q3U6</accession>
<dbReference type="Gene3D" id="1.20.200.10">
    <property type="entry name" value="Fumarase/aspartase (Central domain)"/>
    <property type="match status" value="1"/>
</dbReference>
<organism evidence="4 5">
    <name type="scientific">Agrobacterium pusense</name>
    <dbReference type="NCBI Taxonomy" id="648995"/>
    <lineage>
        <taxon>Bacteria</taxon>
        <taxon>Pseudomonadati</taxon>
        <taxon>Pseudomonadota</taxon>
        <taxon>Alphaproteobacteria</taxon>
        <taxon>Hyphomicrobiales</taxon>
        <taxon>Rhizobiaceae</taxon>
        <taxon>Rhizobium/Agrobacterium group</taxon>
        <taxon>Agrobacterium</taxon>
    </lineage>
</organism>
<dbReference type="PROSITE" id="PS00163">
    <property type="entry name" value="FUMARATE_LYASES"/>
    <property type="match status" value="1"/>
</dbReference>
<sequence length="475" mass="51335">MRSPMKIDRIETDLIGPLSIPAGKLFGVHTQRAEENFNVTGFRLRDFPELIQSMAMVKQAAALTNMELGLLSSEKAHAIAEACDDLIELRAIDDNFPVDMMQGGAGTSTNMNVNEVVANLALLKLGASVGDYSTLHPNDDVNLSQSTNDVYPTAIRLTLLRTCDSLITVQVNLRDTFRRKGAEFADVIKVGRTQLQDAVPMTVGQEFEAFAELIDEDIIQVQSAKRILQEVNLGGSAIGTSINVPPAFPSVACRKLSEISGLPLMTARNLVEATSDTGGFVAFSGILKRIAVKMTKICNDLRLLSSGPIGGLGEIRLPAMQAGSSIMPGKVNPVIPEMMNQIGFQVIGNDLTVTLAASAGQLQLNAMEPVIVLNILLSIRMLTRGMEIFANRCVAGIEVDKDRCRALLDQSLVLATPLAKLIGYSKAALLSKRALSEKKSLRSIVEDDGCLTKRQIEEIFCDYATFANVPQRTSA</sequence>
<dbReference type="InterPro" id="IPR000362">
    <property type="entry name" value="Fumarate_lyase_fam"/>
</dbReference>
<reference evidence="4 5" key="1">
    <citation type="journal article" date="2013" name="Genome Announc.">
        <title>Complete Genome Sequence of the Sesbania Symbiont and Rice Growth-Promoting Endophyte Rhizobium sp. Strain IRBG74.</title>
        <authorList>
            <person name="Crook M.B."/>
            <person name="Mitra S."/>
            <person name="Ane J.M."/>
            <person name="Sadowsky M.J."/>
            <person name="Gyaneshwar P."/>
        </authorList>
    </citation>
    <scope>NUCLEOTIDE SEQUENCE [LARGE SCALE GENOMIC DNA]</scope>
    <source>
        <strain evidence="4 5">IRBG74</strain>
        <plasmid evidence="5">IRBL74_p</plasmid>
    </source>
</reference>
<name>U4Q3U6_9HYPH</name>
<dbReference type="NCBIfam" id="NF008909">
    <property type="entry name" value="PRK12273.1"/>
    <property type="match status" value="1"/>
</dbReference>
<evidence type="ECO:0000313" key="5">
    <source>
        <dbReference type="Proteomes" id="UP000016944"/>
    </source>
</evidence>
<dbReference type="Gene3D" id="1.10.40.30">
    <property type="entry name" value="Fumarase/aspartase (C-terminal domain)"/>
    <property type="match status" value="1"/>
</dbReference>
<dbReference type="KEGG" id="rir:BN877_p0255"/>
<dbReference type="InterPro" id="IPR024083">
    <property type="entry name" value="Fumarase/histidase_N"/>
</dbReference>
<evidence type="ECO:0000256" key="1">
    <source>
        <dbReference type="ARBA" id="ARBA00023239"/>
    </source>
</evidence>
<feature type="domain" description="Fumarate lyase N-terminal" evidence="2">
    <location>
        <begin position="18"/>
        <end position="348"/>
    </location>
</feature>
<dbReference type="CDD" id="cd01357">
    <property type="entry name" value="Aspartase"/>
    <property type="match status" value="1"/>
</dbReference>
<keyword evidence="1 4" id="KW-0456">Lyase</keyword>
<dbReference type="AlphaFoldDB" id="U4Q3U6"/>
<evidence type="ECO:0000259" key="3">
    <source>
        <dbReference type="Pfam" id="PF10415"/>
    </source>
</evidence>
<dbReference type="InterPro" id="IPR020557">
    <property type="entry name" value="Fumarate_lyase_CS"/>
</dbReference>
<dbReference type="InterPro" id="IPR051546">
    <property type="entry name" value="Aspartate_Ammonia-Lyase"/>
</dbReference>
<evidence type="ECO:0000313" key="4">
    <source>
        <dbReference type="EMBL" id="CDI11982.1"/>
    </source>
</evidence>
<dbReference type="PATRIC" id="fig|424182.3.peg.4991"/>
<gene>
    <name evidence="4" type="primary">aspA2</name>
    <name evidence="4" type="ORF">BN877_p0255</name>
</gene>
<dbReference type="Pfam" id="PF00206">
    <property type="entry name" value="Lyase_1"/>
    <property type="match status" value="1"/>
</dbReference>
<dbReference type="SUPFAM" id="SSF48557">
    <property type="entry name" value="L-aspartase-like"/>
    <property type="match status" value="1"/>
</dbReference>
<dbReference type="Pfam" id="PF10415">
    <property type="entry name" value="FumaraseC_C"/>
    <property type="match status" value="1"/>
</dbReference>
<dbReference type="GO" id="GO:0006099">
    <property type="term" value="P:tricarboxylic acid cycle"/>
    <property type="evidence" value="ECO:0007669"/>
    <property type="project" value="InterPro"/>
</dbReference>
<dbReference type="GO" id="GO:0008797">
    <property type="term" value="F:aspartate ammonia-lyase activity"/>
    <property type="evidence" value="ECO:0007669"/>
    <property type="project" value="UniProtKB-EC"/>
</dbReference>